<organism evidence="1 2">
    <name type="scientific">Actinoplanes sandaracinus</name>
    <dbReference type="NCBI Taxonomy" id="3045177"/>
    <lineage>
        <taxon>Bacteria</taxon>
        <taxon>Bacillati</taxon>
        <taxon>Actinomycetota</taxon>
        <taxon>Actinomycetes</taxon>
        <taxon>Micromonosporales</taxon>
        <taxon>Micromonosporaceae</taxon>
        <taxon>Actinoplanes</taxon>
    </lineage>
</organism>
<sequence>MIEIVDHGVRSAAEQAIGHPPPFSANELDAVAELRVLHAEELGELRHCTGLTTLELTACAIRTLDDVAGLDRLEKLRVLACPVEDAGPLAGHAALAEISLDFCFLTDLAPLTTVGGLRRGRFLGNPIEPASWHEIRPAWQRSRSGGRLRLLEFGPAEAWEFAREAWEHDVRICCGLLDGLRPVLVRPGIPDSPGVTVEAVHGFGGAVVAAARRGESTDDIYRRNRDWAAGQGLDRPADFGSHRTLGDAEDARSWVSGTPDAEALERFVAHFPDTVFYREDDVVHAAMAGLAGVPVPEAVAASRSVLAGILPDDRVQFRIIEPRPTADVWYLPVPGAYDTDERRELIRDQAGLFPLAEWVETGHSILAARLADDDPAVYEFDEHEMTVTRRRGQPLTDSTHRVAASHADLLSRIAVYRLSDGTEMPAVLDTEGTTGR</sequence>
<evidence type="ECO:0008006" key="3">
    <source>
        <dbReference type="Google" id="ProtNLM"/>
    </source>
</evidence>
<dbReference type="Proteomes" id="UP001241758">
    <property type="component" value="Unassembled WGS sequence"/>
</dbReference>
<reference evidence="1 2" key="1">
    <citation type="submission" date="2023-05" db="EMBL/GenBank/DDBJ databases">
        <title>Actinoplanes sp. NEAU-A12 genome sequencing.</title>
        <authorList>
            <person name="Wang Z.-S."/>
        </authorList>
    </citation>
    <scope>NUCLEOTIDE SEQUENCE [LARGE SCALE GENOMIC DNA]</scope>
    <source>
        <strain evidence="1 2">NEAU-A12</strain>
    </source>
</reference>
<protein>
    <recommendedName>
        <fullName evidence="3">Leucine rich repeat (LRR) protein</fullName>
    </recommendedName>
</protein>
<dbReference type="SUPFAM" id="SSF52058">
    <property type="entry name" value="L domain-like"/>
    <property type="match status" value="1"/>
</dbReference>
<evidence type="ECO:0000313" key="1">
    <source>
        <dbReference type="EMBL" id="MDI6104119.1"/>
    </source>
</evidence>
<gene>
    <name evidence="1" type="ORF">QLQ12_36560</name>
</gene>
<proteinExistence type="predicted"/>
<dbReference type="InterPro" id="IPR032675">
    <property type="entry name" value="LRR_dom_sf"/>
</dbReference>
<accession>A0ABT6WWQ2</accession>
<comment type="caution">
    <text evidence="1">The sequence shown here is derived from an EMBL/GenBank/DDBJ whole genome shotgun (WGS) entry which is preliminary data.</text>
</comment>
<name>A0ABT6WWQ2_9ACTN</name>
<evidence type="ECO:0000313" key="2">
    <source>
        <dbReference type="Proteomes" id="UP001241758"/>
    </source>
</evidence>
<dbReference type="EMBL" id="JASCTH010000030">
    <property type="protein sequence ID" value="MDI6104119.1"/>
    <property type="molecule type" value="Genomic_DNA"/>
</dbReference>
<keyword evidence="2" id="KW-1185">Reference proteome</keyword>
<dbReference type="RefSeq" id="WP_282765404.1">
    <property type="nucleotide sequence ID" value="NZ_JASCTH010000030.1"/>
</dbReference>
<dbReference type="Gene3D" id="3.80.10.10">
    <property type="entry name" value="Ribonuclease Inhibitor"/>
    <property type="match status" value="1"/>
</dbReference>